<feature type="transmembrane region" description="Helical" evidence="1">
    <location>
        <begin position="41"/>
        <end position="60"/>
    </location>
</feature>
<keyword evidence="1" id="KW-1133">Transmembrane helix</keyword>
<name>A0A9X7GHH7_BACTU</name>
<protein>
    <submittedName>
        <fullName evidence="2">Uncharacterized protein</fullName>
    </submittedName>
</protein>
<evidence type="ECO:0000256" key="1">
    <source>
        <dbReference type="SAM" id="Phobius"/>
    </source>
</evidence>
<keyword evidence="1" id="KW-0812">Transmembrane</keyword>
<dbReference type="EMBL" id="NUFN01000032">
    <property type="protein sequence ID" value="PGH80594.1"/>
    <property type="molecule type" value="Genomic_DNA"/>
</dbReference>
<dbReference type="Proteomes" id="UP000222944">
    <property type="component" value="Unassembled WGS sequence"/>
</dbReference>
<accession>A0A9X7GHH7</accession>
<keyword evidence="1" id="KW-0472">Membrane</keyword>
<comment type="caution">
    <text evidence="2">The sequence shown here is derived from an EMBL/GenBank/DDBJ whole genome shotgun (WGS) entry which is preliminary data.</text>
</comment>
<evidence type="ECO:0000313" key="3">
    <source>
        <dbReference type="Proteomes" id="UP000222944"/>
    </source>
</evidence>
<reference evidence="2 3" key="1">
    <citation type="submission" date="2017-09" db="EMBL/GenBank/DDBJ databases">
        <title>Large-scale bioinformatics analysis of Bacillus genomes uncovers conserved roles of natural products in bacterial physiology.</title>
        <authorList>
            <consortium name="Agbiome Team Llc"/>
            <person name="Bleich R.M."/>
            <person name="Grubbs K.J."/>
            <person name="Santa Maria K.C."/>
            <person name="Allen S.E."/>
            <person name="Farag S."/>
            <person name="Shank E.A."/>
            <person name="Bowers A."/>
        </authorList>
    </citation>
    <scope>NUCLEOTIDE SEQUENCE [LARGE SCALE GENOMIC DNA]</scope>
    <source>
        <strain evidence="2 3">AFS058004</strain>
    </source>
</reference>
<gene>
    <name evidence="2" type="ORF">CN899_23085</name>
</gene>
<organism evidence="2 3">
    <name type="scientific">Bacillus thuringiensis</name>
    <dbReference type="NCBI Taxonomy" id="1428"/>
    <lineage>
        <taxon>Bacteria</taxon>
        <taxon>Bacillati</taxon>
        <taxon>Bacillota</taxon>
        <taxon>Bacilli</taxon>
        <taxon>Bacillales</taxon>
        <taxon>Bacillaceae</taxon>
        <taxon>Bacillus</taxon>
        <taxon>Bacillus cereus group</taxon>
    </lineage>
</organism>
<sequence>MFIFYHFFMKIKTIDKFRGRISLFLKSIDVNSVDVLIEMSIIGFILYNLSYFIVFIKYLWKISKVK</sequence>
<proteinExistence type="predicted"/>
<dbReference type="AlphaFoldDB" id="A0A9X7GHH7"/>
<evidence type="ECO:0000313" key="2">
    <source>
        <dbReference type="EMBL" id="PGH80594.1"/>
    </source>
</evidence>